<comment type="domain">
    <text evidence="6">The N-terminal region contains the highly conserved SGGXDS motif, predicted to be a P-loop motif involved in ATP binding.</text>
</comment>
<evidence type="ECO:0000256" key="1">
    <source>
        <dbReference type="ARBA" id="ARBA00022598"/>
    </source>
</evidence>
<evidence type="ECO:0000256" key="5">
    <source>
        <dbReference type="ARBA" id="ARBA00048539"/>
    </source>
</evidence>
<dbReference type="SUPFAM" id="SSF52402">
    <property type="entry name" value="Adenine nucleotide alpha hydrolases-like"/>
    <property type="match status" value="1"/>
</dbReference>
<keyword evidence="1 6" id="KW-0436">Ligase</keyword>
<dbReference type="InterPro" id="IPR012094">
    <property type="entry name" value="tRNA_Ile_lys_synt"/>
</dbReference>
<dbReference type="Proteomes" id="UP001416858">
    <property type="component" value="Unassembled WGS sequence"/>
</dbReference>
<dbReference type="PANTHER" id="PTHR43033:SF1">
    <property type="entry name" value="TRNA(ILE)-LYSIDINE SYNTHASE-RELATED"/>
    <property type="match status" value="1"/>
</dbReference>
<evidence type="ECO:0000259" key="7">
    <source>
        <dbReference type="Pfam" id="PF01171"/>
    </source>
</evidence>
<feature type="binding site" evidence="6">
    <location>
        <begin position="37"/>
        <end position="42"/>
    </location>
    <ligand>
        <name>ATP</name>
        <dbReference type="ChEBI" id="CHEBI:30616"/>
    </ligand>
</feature>
<evidence type="ECO:0000256" key="4">
    <source>
        <dbReference type="ARBA" id="ARBA00022840"/>
    </source>
</evidence>
<comment type="function">
    <text evidence="6">Ligates lysine onto the cytidine present at position 34 of the AUA codon-specific tRNA(Ile) that contains the anticodon CAU, in an ATP-dependent manner. Cytidine is converted to lysidine, thus changing the amino acid specificity of the tRNA from methionine to isoleucine.</text>
</comment>
<evidence type="ECO:0000256" key="6">
    <source>
        <dbReference type="HAMAP-Rule" id="MF_01161"/>
    </source>
</evidence>
<dbReference type="HAMAP" id="MF_01161">
    <property type="entry name" value="tRNA_Ile_lys_synt"/>
    <property type="match status" value="1"/>
</dbReference>
<gene>
    <name evidence="6 8" type="primary">tilS</name>
    <name evidence="8" type="ORF">Rcae01_01489</name>
</gene>
<dbReference type="InterPro" id="IPR011063">
    <property type="entry name" value="TilS/TtcA_N"/>
</dbReference>
<comment type="similarity">
    <text evidence="6">Belongs to the tRNA(Ile)-lysidine synthase family.</text>
</comment>
<name>A0ABP9VLG4_9BACT</name>
<comment type="catalytic activity">
    <reaction evidence="5 6">
        <text>cytidine(34) in tRNA(Ile2) + L-lysine + ATP = lysidine(34) in tRNA(Ile2) + AMP + diphosphate + H(+)</text>
        <dbReference type="Rhea" id="RHEA:43744"/>
        <dbReference type="Rhea" id="RHEA-COMP:10625"/>
        <dbReference type="Rhea" id="RHEA-COMP:10670"/>
        <dbReference type="ChEBI" id="CHEBI:15378"/>
        <dbReference type="ChEBI" id="CHEBI:30616"/>
        <dbReference type="ChEBI" id="CHEBI:32551"/>
        <dbReference type="ChEBI" id="CHEBI:33019"/>
        <dbReference type="ChEBI" id="CHEBI:82748"/>
        <dbReference type="ChEBI" id="CHEBI:83665"/>
        <dbReference type="ChEBI" id="CHEBI:456215"/>
        <dbReference type="EC" id="6.3.4.19"/>
    </reaction>
</comment>
<dbReference type="PANTHER" id="PTHR43033">
    <property type="entry name" value="TRNA(ILE)-LYSIDINE SYNTHASE-RELATED"/>
    <property type="match status" value="1"/>
</dbReference>
<protein>
    <recommendedName>
        <fullName evidence="6">tRNA(Ile)-lysidine synthase</fullName>
        <ecNumber evidence="6">6.3.4.19</ecNumber>
    </recommendedName>
    <alternativeName>
        <fullName evidence="6">tRNA(Ile)-2-lysyl-cytidine synthase</fullName>
    </alternativeName>
    <alternativeName>
        <fullName evidence="6">tRNA(Ile)-lysidine synthetase</fullName>
    </alternativeName>
</protein>
<dbReference type="InterPro" id="IPR012795">
    <property type="entry name" value="tRNA_Ile_lys_synt_N"/>
</dbReference>
<organism evidence="8 9">
    <name type="scientific">Novipirellula caenicola</name>
    <dbReference type="NCBI Taxonomy" id="1536901"/>
    <lineage>
        <taxon>Bacteria</taxon>
        <taxon>Pseudomonadati</taxon>
        <taxon>Planctomycetota</taxon>
        <taxon>Planctomycetia</taxon>
        <taxon>Pirellulales</taxon>
        <taxon>Pirellulaceae</taxon>
        <taxon>Novipirellula</taxon>
    </lineage>
</organism>
<keyword evidence="3 6" id="KW-0547">Nucleotide-binding</keyword>
<sequence length="336" mass="37834">MTANSPPPEIWDQLCQSILRAWPRFRWSGVGVVIGCSGGADSVALVRAMHHLRQQPGADPPSGFLTIAHFNHATRGAESDRDESFVRSLADQLDLPIVAQRSEQTDARDEESLRKMRLRFLQETAEQQGARYVAVAHSSDDNVETVLHHLLRGTGPTGLAGIRPYRSLGQDTVLIRPLLSVSRDCIRTALGAIHQPWCEDSSNASRDYRRNWIRHELIPLIQSQYPDASEAISRAAATQRDWVQTIESMADDWRMQHVHVGDTVVIDRDRETDPSVIIRAMQQLWSTQGWPMQGMSHSHWQRIFQYVSETQAGVCMLPGAIRMESTDECVVLQRDG</sequence>
<dbReference type="RefSeq" id="WP_345683007.1">
    <property type="nucleotide sequence ID" value="NZ_BAABRO010000002.1"/>
</dbReference>
<keyword evidence="6" id="KW-0963">Cytoplasm</keyword>
<dbReference type="InterPro" id="IPR014729">
    <property type="entry name" value="Rossmann-like_a/b/a_fold"/>
</dbReference>
<accession>A0ABP9VLG4</accession>
<keyword evidence="4 6" id="KW-0067">ATP-binding</keyword>
<comment type="caution">
    <text evidence="8">The sequence shown here is derived from an EMBL/GenBank/DDBJ whole genome shotgun (WGS) entry which is preliminary data.</text>
</comment>
<dbReference type="Pfam" id="PF01171">
    <property type="entry name" value="ATP_bind_3"/>
    <property type="match status" value="1"/>
</dbReference>
<proteinExistence type="inferred from homology"/>
<dbReference type="EC" id="6.3.4.19" evidence="6"/>
<keyword evidence="9" id="KW-1185">Reference proteome</keyword>
<dbReference type="EMBL" id="BAABRO010000002">
    <property type="protein sequence ID" value="GAA5506039.1"/>
    <property type="molecule type" value="Genomic_DNA"/>
</dbReference>
<evidence type="ECO:0000256" key="2">
    <source>
        <dbReference type="ARBA" id="ARBA00022694"/>
    </source>
</evidence>
<evidence type="ECO:0000256" key="3">
    <source>
        <dbReference type="ARBA" id="ARBA00022741"/>
    </source>
</evidence>
<dbReference type="NCBIfam" id="TIGR02432">
    <property type="entry name" value="lysidine_TilS_N"/>
    <property type="match status" value="1"/>
</dbReference>
<reference evidence="8 9" key="1">
    <citation type="submission" date="2024-02" db="EMBL/GenBank/DDBJ databases">
        <title>Rhodopirellula caenicola NBRC 110016.</title>
        <authorList>
            <person name="Ichikawa N."/>
            <person name="Katano-Makiyama Y."/>
            <person name="Hidaka K."/>
        </authorList>
    </citation>
    <scope>NUCLEOTIDE SEQUENCE [LARGE SCALE GENOMIC DNA]</scope>
    <source>
        <strain evidence="8 9">NBRC 110016</strain>
    </source>
</reference>
<evidence type="ECO:0000313" key="9">
    <source>
        <dbReference type="Proteomes" id="UP001416858"/>
    </source>
</evidence>
<feature type="domain" description="tRNA(Ile)-lysidine/2-thiocytidine synthase N-terminal" evidence="7">
    <location>
        <begin position="32"/>
        <end position="216"/>
    </location>
</feature>
<keyword evidence="2 6" id="KW-0819">tRNA processing</keyword>
<comment type="subcellular location">
    <subcellularLocation>
        <location evidence="6">Cytoplasm</location>
    </subcellularLocation>
</comment>
<dbReference type="Gene3D" id="3.40.50.620">
    <property type="entry name" value="HUPs"/>
    <property type="match status" value="1"/>
</dbReference>
<evidence type="ECO:0000313" key="8">
    <source>
        <dbReference type="EMBL" id="GAA5506039.1"/>
    </source>
</evidence>
<dbReference type="CDD" id="cd01992">
    <property type="entry name" value="TilS_N"/>
    <property type="match status" value="1"/>
</dbReference>